<dbReference type="InterPro" id="IPR011006">
    <property type="entry name" value="CheY-like_superfamily"/>
</dbReference>
<dbReference type="SMART" id="SM00387">
    <property type="entry name" value="HATPase_c"/>
    <property type="match status" value="1"/>
</dbReference>
<dbReference type="Pfam" id="PF00072">
    <property type="entry name" value="Response_reg"/>
    <property type="match status" value="1"/>
</dbReference>
<dbReference type="CDD" id="cd16922">
    <property type="entry name" value="HATPase_EvgS-ArcB-TorS-like"/>
    <property type="match status" value="1"/>
</dbReference>
<dbReference type="FunFam" id="3.30.565.10:FF:000010">
    <property type="entry name" value="Sensor histidine kinase RcsC"/>
    <property type="match status" value="1"/>
</dbReference>
<reference evidence="10 11" key="1">
    <citation type="submission" date="2019-03" db="EMBL/GenBank/DDBJ databases">
        <title>Genomic Encyclopedia of Type Strains, Phase IV (KMG-IV): sequencing the most valuable type-strain genomes for metagenomic binning, comparative biology and taxonomic classification.</title>
        <authorList>
            <person name="Goeker M."/>
        </authorList>
    </citation>
    <scope>NUCLEOTIDE SEQUENCE [LARGE SCALE GENOMIC DNA]</scope>
    <source>
        <strain evidence="10 11">DSM 25903</strain>
    </source>
</reference>
<keyword evidence="7" id="KW-0812">Transmembrane</keyword>
<dbReference type="AlphaFoldDB" id="A0A4R7C4G4"/>
<dbReference type="InterPro" id="IPR035965">
    <property type="entry name" value="PAS-like_dom_sf"/>
</dbReference>
<feature type="coiled-coil region" evidence="6">
    <location>
        <begin position="120"/>
        <end position="150"/>
    </location>
</feature>
<feature type="transmembrane region" description="Helical" evidence="7">
    <location>
        <begin position="12"/>
        <end position="31"/>
    </location>
</feature>
<evidence type="ECO:0000313" key="10">
    <source>
        <dbReference type="EMBL" id="TDR93430.1"/>
    </source>
</evidence>
<keyword evidence="3 5" id="KW-0597">Phosphoprotein</keyword>
<evidence type="ECO:0000256" key="6">
    <source>
        <dbReference type="SAM" id="Coils"/>
    </source>
</evidence>
<feature type="modified residue" description="4-aspartylphosphate" evidence="5">
    <location>
        <position position="575"/>
    </location>
</feature>
<keyword evidence="6" id="KW-0175">Coiled coil</keyword>
<dbReference type="PANTHER" id="PTHR45339">
    <property type="entry name" value="HYBRID SIGNAL TRANSDUCTION HISTIDINE KINASE J"/>
    <property type="match status" value="1"/>
</dbReference>
<keyword evidence="10" id="KW-0418">Kinase</keyword>
<dbReference type="Pfam" id="PF00512">
    <property type="entry name" value="HisKA"/>
    <property type="match status" value="1"/>
</dbReference>
<dbReference type="OrthoDB" id="9801651at2"/>
<accession>A0A4R7C4G4</accession>
<dbReference type="PROSITE" id="PS50110">
    <property type="entry name" value="RESPONSE_REGULATORY"/>
    <property type="match status" value="2"/>
</dbReference>
<comment type="catalytic activity">
    <reaction evidence="1">
        <text>ATP + protein L-histidine = ADP + protein N-phospho-L-histidine.</text>
        <dbReference type="EC" id="2.7.13.3"/>
    </reaction>
</comment>
<dbReference type="SMART" id="SM00448">
    <property type="entry name" value="REC"/>
    <property type="match status" value="2"/>
</dbReference>
<feature type="domain" description="Histidine kinase" evidence="8">
    <location>
        <begin position="150"/>
        <end position="366"/>
    </location>
</feature>
<protein>
    <recommendedName>
        <fullName evidence="2">histidine kinase</fullName>
        <ecNumber evidence="2">2.7.13.3</ecNumber>
    </recommendedName>
</protein>
<dbReference type="EC" id="2.7.13.3" evidence="2"/>
<comment type="caution">
    <text evidence="10">The sequence shown here is derived from an EMBL/GenBank/DDBJ whole genome shotgun (WGS) entry which is preliminary data.</text>
</comment>
<keyword evidence="4" id="KW-0902">Two-component regulatory system</keyword>
<dbReference type="RefSeq" id="WP_133768434.1">
    <property type="nucleotide sequence ID" value="NZ_SNZR01000011.1"/>
</dbReference>
<evidence type="ECO:0000256" key="1">
    <source>
        <dbReference type="ARBA" id="ARBA00000085"/>
    </source>
</evidence>
<organism evidence="10 11">
    <name type="scientific">Enterovirga rhinocerotis</name>
    <dbReference type="NCBI Taxonomy" id="1339210"/>
    <lineage>
        <taxon>Bacteria</taxon>
        <taxon>Pseudomonadati</taxon>
        <taxon>Pseudomonadota</taxon>
        <taxon>Alphaproteobacteria</taxon>
        <taxon>Hyphomicrobiales</taxon>
        <taxon>Methylobacteriaceae</taxon>
        <taxon>Enterovirga</taxon>
    </lineage>
</organism>
<evidence type="ECO:0000256" key="3">
    <source>
        <dbReference type="ARBA" id="ARBA00022553"/>
    </source>
</evidence>
<feature type="modified residue" description="4-aspartylphosphate" evidence="5">
    <location>
        <position position="432"/>
    </location>
</feature>
<dbReference type="SUPFAM" id="SSF55785">
    <property type="entry name" value="PYP-like sensor domain (PAS domain)"/>
    <property type="match status" value="1"/>
</dbReference>
<keyword evidence="7" id="KW-1133">Transmembrane helix</keyword>
<dbReference type="PANTHER" id="PTHR45339:SF1">
    <property type="entry name" value="HYBRID SIGNAL TRANSDUCTION HISTIDINE KINASE J"/>
    <property type="match status" value="1"/>
</dbReference>
<dbReference type="SMART" id="SM00388">
    <property type="entry name" value="HisKA"/>
    <property type="match status" value="1"/>
</dbReference>
<dbReference type="CDD" id="cd00082">
    <property type="entry name" value="HisKA"/>
    <property type="match status" value="1"/>
</dbReference>
<dbReference type="InterPro" id="IPR036097">
    <property type="entry name" value="HisK_dim/P_sf"/>
</dbReference>
<dbReference type="InterPro" id="IPR004358">
    <property type="entry name" value="Sig_transdc_His_kin-like_C"/>
</dbReference>
<keyword evidence="10" id="KW-0808">Transferase</keyword>
<evidence type="ECO:0000256" key="2">
    <source>
        <dbReference type="ARBA" id="ARBA00012438"/>
    </source>
</evidence>
<name>A0A4R7C4G4_9HYPH</name>
<dbReference type="SUPFAM" id="SSF47384">
    <property type="entry name" value="Homodimeric domain of signal transducing histidine kinase"/>
    <property type="match status" value="1"/>
</dbReference>
<dbReference type="PROSITE" id="PS50109">
    <property type="entry name" value="HIS_KIN"/>
    <property type="match status" value="1"/>
</dbReference>
<keyword evidence="7" id="KW-0472">Membrane</keyword>
<dbReference type="Pfam" id="PF02518">
    <property type="entry name" value="HATPase_c"/>
    <property type="match status" value="1"/>
</dbReference>
<evidence type="ECO:0000259" key="9">
    <source>
        <dbReference type="PROSITE" id="PS50110"/>
    </source>
</evidence>
<dbReference type="InterPro" id="IPR036890">
    <property type="entry name" value="HATPase_C_sf"/>
</dbReference>
<evidence type="ECO:0000256" key="5">
    <source>
        <dbReference type="PROSITE-ProRule" id="PRU00169"/>
    </source>
</evidence>
<dbReference type="SUPFAM" id="SSF52172">
    <property type="entry name" value="CheY-like"/>
    <property type="match status" value="2"/>
</dbReference>
<dbReference type="InterPro" id="IPR003661">
    <property type="entry name" value="HisK_dim/P_dom"/>
</dbReference>
<dbReference type="Gene3D" id="3.40.50.2300">
    <property type="match status" value="2"/>
</dbReference>
<keyword evidence="11" id="KW-1185">Reference proteome</keyword>
<dbReference type="SUPFAM" id="SSF55874">
    <property type="entry name" value="ATPase domain of HSP90 chaperone/DNA topoisomerase II/histidine kinase"/>
    <property type="match status" value="1"/>
</dbReference>
<feature type="domain" description="Response regulatory" evidence="9">
    <location>
        <begin position="520"/>
        <end position="646"/>
    </location>
</feature>
<feature type="domain" description="Response regulatory" evidence="9">
    <location>
        <begin position="383"/>
        <end position="496"/>
    </location>
</feature>
<dbReference type="GO" id="GO:0000155">
    <property type="term" value="F:phosphorelay sensor kinase activity"/>
    <property type="evidence" value="ECO:0007669"/>
    <property type="project" value="InterPro"/>
</dbReference>
<dbReference type="InterPro" id="IPR001789">
    <property type="entry name" value="Sig_transdc_resp-reg_receiver"/>
</dbReference>
<dbReference type="CDD" id="cd17546">
    <property type="entry name" value="REC_hyHK_CKI1_RcsC-like"/>
    <property type="match status" value="1"/>
</dbReference>
<dbReference type="Gene3D" id="1.10.287.130">
    <property type="match status" value="1"/>
</dbReference>
<dbReference type="EMBL" id="SNZR01000011">
    <property type="protein sequence ID" value="TDR93430.1"/>
    <property type="molecule type" value="Genomic_DNA"/>
</dbReference>
<gene>
    <name evidence="10" type="ORF">EV668_0691</name>
</gene>
<sequence>MPAAPFIDVTALEAIVVALAGFGIVAIFVILHRLVRHGQAAGLVRLRPQAPAAVANEMRLMRAVLDALPEPVQVLDARGRIVLANAAGQRLATAGDKGEVTWRDLGLGDLGGKHALRVGRDESDVDIAEIEEARARAEAANEAKSRFLATVSHEFRTPLNGILGMTRLLVETGLDAEQTTYAQAVKSSAEAFLSLVDDMLDMAMIEAGRIALADEPFDLVSLTQGVAELLAPRAQGKGTEIASYIGPGVPRTVRGDADRLRQVLINLAGNAVKFTRTGGVGIRIERSDDGRIAFCVEDTGPGIAPEEAATIFEEFEQAGPASDGESGTGLGLAITRRLVERMGGSIALDSTPGIGSRFHFALDLPTADAETPHDKSPTGTGRRVLILSRSAFEAGYLARVIADTGGRARVVKGLGEAVDAMGCESFDVLVADHALPDEDVRVAVSEARRRGLSRTVVMLSPFERHDLGSPHAAGFDAYLIKPVRARSLLEQIADAPRVAAPTAASRRPAQPMRSASRPRRVLLVEDNEINALLAMKTLEGLGAIVEWSRNGEGALARLQATLHGEDAPIDLVLMDLRMPDLDGREVTRRIRQEEARLGVAWPLRIVALTASVVGNPDAMIREAGFDALLAKPLHVEALTEEIDSVRRRAV</sequence>
<evidence type="ECO:0000256" key="7">
    <source>
        <dbReference type="SAM" id="Phobius"/>
    </source>
</evidence>
<dbReference type="PRINTS" id="PR00344">
    <property type="entry name" value="BCTRLSENSOR"/>
</dbReference>
<dbReference type="Gene3D" id="3.30.565.10">
    <property type="entry name" value="Histidine kinase-like ATPase, C-terminal domain"/>
    <property type="match status" value="1"/>
</dbReference>
<evidence type="ECO:0000256" key="4">
    <source>
        <dbReference type="ARBA" id="ARBA00023012"/>
    </source>
</evidence>
<proteinExistence type="predicted"/>
<dbReference type="Proteomes" id="UP000295122">
    <property type="component" value="Unassembled WGS sequence"/>
</dbReference>
<dbReference type="InterPro" id="IPR005467">
    <property type="entry name" value="His_kinase_dom"/>
</dbReference>
<dbReference type="InterPro" id="IPR003594">
    <property type="entry name" value="HATPase_dom"/>
</dbReference>
<evidence type="ECO:0000313" key="11">
    <source>
        <dbReference type="Proteomes" id="UP000295122"/>
    </source>
</evidence>
<evidence type="ECO:0000259" key="8">
    <source>
        <dbReference type="PROSITE" id="PS50109"/>
    </source>
</evidence>